<dbReference type="AlphaFoldDB" id="A0A0A0KW31"/>
<name>A0A0A0KW31_CUCSA</name>
<evidence type="ECO:0000313" key="2">
    <source>
        <dbReference type="EMBL" id="KGN53835.1"/>
    </source>
</evidence>
<accession>A0A0A0KW31</accession>
<proteinExistence type="predicted"/>
<keyword evidence="3" id="KW-1185">Reference proteome</keyword>
<protein>
    <submittedName>
        <fullName evidence="2">Uncharacterized protein</fullName>
    </submittedName>
</protein>
<reference evidence="2 3" key="4">
    <citation type="journal article" date="2011" name="BMC Genomics">
        <title>RNA-Seq improves annotation of protein-coding genes in the cucumber genome.</title>
        <authorList>
            <person name="Li Z."/>
            <person name="Zhang Z."/>
            <person name="Yan P."/>
            <person name="Huang S."/>
            <person name="Fei Z."/>
            <person name="Lin K."/>
        </authorList>
    </citation>
    <scope>NUCLEOTIDE SEQUENCE [LARGE SCALE GENOMIC DNA]</scope>
    <source>
        <strain evidence="3">cv. 9930</strain>
    </source>
</reference>
<dbReference type="Gramene" id="KGN53835">
    <property type="protein sequence ID" value="KGN53835"/>
    <property type="gene ID" value="Csa_4G161830"/>
</dbReference>
<dbReference type="EMBL" id="CM002925">
    <property type="protein sequence ID" value="KGN53835.1"/>
    <property type="molecule type" value="Genomic_DNA"/>
</dbReference>
<reference evidence="2 3" key="3">
    <citation type="journal article" date="2010" name="BMC Genomics">
        <title>Transcriptome sequencing and comparative analysis of cucumber flowers with different sex types.</title>
        <authorList>
            <person name="Guo S."/>
            <person name="Zheng Y."/>
            <person name="Joung J.G."/>
            <person name="Liu S."/>
            <person name="Zhang Z."/>
            <person name="Crasta O.R."/>
            <person name="Sobral B.W."/>
            <person name="Xu Y."/>
            <person name="Huang S."/>
            <person name="Fei Z."/>
        </authorList>
    </citation>
    <scope>NUCLEOTIDE SEQUENCE [LARGE SCALE GENOMIC DNA]</scope>
    <source>
        <strain evidence="3">cv. 9930</strain>
    </source>
</reference>
<sequence>MKEEERKYEGRGKERGRKNEKEEEEKLRDEGKKIWNEGRMKEKRFGMKVE</sequence>
<feature type="region of interest" description="Disordered" evidence="1">
    <location>
        <begin position="1"/>
        <end position="30"/>
    </location>
</feature>
<evidence type="ECO:0000256" key="1">
    <source>
        <dbReference type="SAM" id="MobiDB-lite"/>
    </source>
</evidence>
<reference evidence="2 3" key="1">
    <citation type="journal article" date="2009" name="Nat. Genet.">
        <title>The genome of the cucumber, Cucumis sativus L.</title>
        <authorList>
            <person name="Huang S."/>
            <person name="Li R."/>
            <person name="Zhang Z."/>
            <person name="Li L."/>
            <person name="Gu X."/>
            <person name="Fan W."/>
            <person name="Lucas W.J."/>
            <person name="Wang X."/>
            <person name="Xie B."/>
            <person name="Ni P."/>
            <person name="Ren Y."/>
            <person name="Zhu H."/>
            <person name="Li J."/>
            <person name="Lin K."/>
            <person name="Jin W."/>
            <person name="Fei Z."/>
            <person name="Li G."/>
            <person name="Staub J."/>
            <person name="Kilian A."/>
            <person name="van der Vossen E.A."/>
            <person name="Wu Y."/>
            <person name="Guo J."/>
            <person name="He J."/>
            <person name="Jia Z."/>
            <person name="Ren Y."/>
            <person name="Tian G."/>
            <person name="Lu Y."/>
            <person name="Ruan J."/>
            <person name="Qian W."/>
            <person name="Wang M."/>
            <person name="Huang Q."/>
            <person name="Li B."/>
            <person name="Xuan Z."/>
            <person name="Cao J."/>
            <person name="Asan"/>
            <person name="Wu Z."/>
            <person name="Zhang J."/>
            <person name="Cai Q."/>
            <person name="Bai Y."/>
            <person name="Zhao B."/>
            <person name="Han Y."/>
            <person name="Li Y."/>
            <person name="Li X."/>
            <person name="Wang S."/>
            <person name="Shi Q."/>
            <person name="Liu S."/>
            <person name="Cho W.K."/>
            <person name="Kim J.Y."/>
            <person name="Xu Y."/>
            <person name="Heller-Uszynska K."/>
            <person name="Miao H."/>
            <person name="Cheng Z."/>
            <person name="Zhang S."/>
            <person name="Wu J."/>
            <person name="Yang Y."/>
            <person name="Kang H."/>
            <person name="Li M."/>
            <person name="Liang H."/>
            <person name="Ren X."/>
            <person name="Shi Z."/>
            <person name="Wen M."/>
            <person name="Jian M."/>
            <person name="Yang H."/>
            <person name="Zhang G."/>
            <person name="Yang Z."/>
            <person name="Chen R."/>
            <person name="Liu S."/>
            <person name="Li J."/>
            <person name="Ma L."/>
            <person name="Liu H."/>
            <person name="Zhou Y."/>
            <person name="Zhao J."/>
            <person name="Fang X."/>
            <person name="Li G."/>
            <person name="Fang L."/>
            <person name="Li Y."/>
            <person name="Liu D."/>
            <person name="Zheng H."/>
            <person name="Zhang Y."/>
            <person name="Qin N."/>
            <person name="Li Z."/>
            <person name="Yang G."/>
            <person name="Yang S."/>
            <person name="Bolund L."/>
            <person name="Kristiansen K."/>
            <person name="Zheng H."/>
            <person name="Li S."/>
            <person name="Zhang X."/>
            <person name="Yang H."/>
            <person name="Wang J."/>
            <person name="Sun R."/>
            <person name="Zhang B."/>
            <person name="Jiang S."/>
            <person name="Wang J."/>
            <person name="Du Y."/>
            <person name="Li S."/>
        </authorList>
    </citation>
    <scope>NUCLEOTIDE SEQUENCE [LARGE SCALE GENOMIC DNA]</scope>
    <source>
        <strain evidence="3">cv. 9930</strain>
    </source>
</reference>
<gene>
    <name evidence="2" type="ORF">Csa_4G161830</name>
</gene>
<evidence type="ECO:0000313" key="3">
    <source>
        <dbReference type="Proteomes" id="UP000029981"/>
    </source>
</evidence>
<dbReference type="Proteomes" id="UP000029981">
    <property type="component" value="Chromosome 4"/>
</dbReference>
<organism evidence="2 3">
    <name type="scientific">Cucumis sativus</name>
    <name type="common">Cucumber</name>
    <dbReference type="NCBI Taxonomy" id="3659"/>
    <lineage>
        <taxon>Eukaryota</taxon>
        <taxon>Viridiplantae</taxon>
        <taxon>Streptophyta</taxon>
        <taxon>Embryophyta</taxon>
        <taxon>Tracheophyta</taxon>
        <taxon>Spermatophyta</taxon>
        <taxon>Magnoliopsida</taxon>
        <taxon>eudicotyledons</taxon>
        <taxon>Gunneridae</taxon>
        <taxon>Pentapetalae</taxon>
        <taxon>rosids</taxon>
        <taxon>fabids</taxon>
        <taxon>Cucurbitales</taxon>
        <taxon>Cucurbitaceae</taxon>
        <taxon>Benincaseae</taxon>
        <taxon>Cucumis</taxon>
    </lineage>
</organism>
<reference evidence="2 3" key="2">
    <citation type="journal article" date="2009" name="PLoS ONE">
        <title>An integrated genetic and cytogenetic map of the cucumber genome.</title>
        <authorList>
            <person name="Ren Y."/>
            <person name="Zhang Z."/>
            <person name="Liu J."/>
            <person name="Staub J.E."/>
            <person name="Han Y."/>
            <person name="Cheng Z."/>
            <person name="Li X."/>
            <person name="Lu J."/>
            <person name="Miao H."/>
            <person name="Kang H."/>
            <person name="Xie B."/>
            <person name="Gu X."/>
            <person name="Wang X."/>
            <person name="Du Y."/>
            <person name="Jin W."/>
            <person name="Huang S."/>
        </authorList>
    </citation>
    <scope>NUCLEOTIDE SEQUENCE [LARGE SCALE GENOMIC DNA]</scope>
    <source>
        <strain evidence="3">cv. 9930</strain>
    </source>
</reference>